<evidence type="ECO:0000256" key="5">
    <source>
        <dbReference type="ARBA" id="ARBA00023180"/>
    </source>
</evidence>
<dbReference type="InterPro" id="IPR001881">
    <property type="entry name" value="EGF-like_Ca-bd_dom"/>
</dbReference>
<evidence type="ECO:0008006" key="12">
    <source>
        <dbReference type="Google" id="ProtNLM"/>
    </source>
</evidence>
<dbReference type="SUPFAM" id="SSF57196">
    <property type="entry name" value="EGF/Laminin"/>
    <property type="match status" value="2"/>
</dbReference>
<keyword evidence="11" id="KW-1185">Reference proteome</keyword>
<reference evidence="10" key="4">
    <citation type="submission" date="2025-09" db="UniProtKB">
        <authorList>
            <consortium name="Ensembl"/>
        </authorList>
    </citation>
    <scope>IDENTIFICATION</scope>
</reference>
<dbReference type="PROSITE" id="PS00010">
    <property type="entry name" value="ASX_HYDROXYL"/>
    <property type="match status" value="1"/>
</dbReference>
<evidence type="ECO:0000313" key="10">
    <source>
        <dbReference type="Ensembl" id="ENSCINP00000023932.2"/>
    </source>
</evidence>
<dbReference type="EMBL" id="EAAA01002983">
    <property type="status" value="NOT_ANNOTATED_CDS"/>
    <property type="molecule type" value="Genomic_DNA"/>
</dbReference>
<dbReference type="STRING" id="7719.ENSCINP00000023932"/>
<dbReference type="Proteomes" id="UP000008144">
    <property type="component" value="Chromosome 9"/>
</dbReference>
<dbReference type="SMART" id="SM00181">
    <property type="entry name" value="EGF"/>
    <property type="match status" value="2"/>
</dbReference>
<dbReference type="OMA" id="ECKEENP"/>
<evidence type="ECO:0000256" key="2">
    <source>
        <dbReference type="ARBA" id="ARBA00022729"/>
    </source>
</evidence>
<dbReference type="PANTHER" id="PTHR24251">
    <property type="entry name" value="OVOCHYMASE-RELATED"/>
    <property type="match status" value="1"/>
</dbReference>
<feature type="chain" id="PRO_5003345676" description="CUB domain-containing protein" evidence="7">
    <location>
        <begin position="23"/>
        <end position="219"/>
    </location>
</feature>
<keyword evidence="3" id="KW-0677">Repeat</keyword>
<comment type="caution">
    <text evidence="6">Lacks conserved residue(s) required for the propagation of feature annotation.</text>
</comment>
<accession>F6RLM7</accession>
<keyword evidence="1 6" id="KW-0245">EGF-like domain</keyword>
<dbReference type="HOGENOM" id="CLU_1264084_0_0_1"/>
<evidence type="ECO:0000256" key="3">
    <source>
        <dbReference type="ARBA" id="ARBA00022737"/>
    </source>
</evidence>
<dbReference type="CDD" id="cd00041">
    <property type="entry name" value="CUB"/>
    <property type="match status" value="1"/>
</dbReference>
<dbReference type="Ensembl" id="ENSCINT00000024178.2">
    <property type="protein sequence ID" value="ENSCINP00000023932.2"/>
    <property type="gene ID" value="ENSCING00000012930.2"/>
</dbReference>
<dbReference type="Pfam" id="PF00431">
    <property type="entry name" value="CUB"/>
    <property type="match status" value="1"/>
</dbReference>
<dbReference type="SMART" id="SM00042">
    <property type="entry name" value="CUB"/>
    <property type="match status" value="1"/>
</dbReference>
<dbReference type="InterPro" id="IPR018097">
    <property type="entry name" value="EGF_Ca-bd_CS"/>
</dbReference>
<dbReference type="InterPro" id="IPR035914">
    <property type="entry name" value="Sperma_CUB_dom_sf"/>
</dbReference>
<evidence type="ECO:0000313" key="11">
    <source>
        <dbReference type="Proteomes" id="UP000008144"/>
    </source>
</evidence>
<evidence type="ECO:0000259" key="8">
    <source>
        <dbReference type="PROSITE" id="PS01180"/>
    </source>
</evidence>
<dbReference type="PROSITE" id="PS50026">
    <property type="entry name" value="EGF_3"/>
    <property type="match status" value="1"/>
</dbReference>
<dbReference type="FunFam" id="2.60.120.290:FF:000013">
    <property type="entry name" value="Membrane frizzled-related protein"/>
    <property type="match status" value="1"/>
</dbReference>
<dbReference type="Gene3D" id="2.60.120.290">
    <property type="entry name" value="Spermadhesin, CUB domain"/>
    <property type="match status" value="1"/>
</dbReference>
<dbReference type="Pfam" id="PF12662">
    <property type="entry name" value="cEGF"/>
    <property type="match status" value="1"/>
</dbReference>
<evidence type="ECO:0000256" key="7">
    <source>
        <dbReference type="SAM" id="SignalP"/>
    </source>
</evidence>
<dbReference type="AlphaFoldDB" id="F6RLM7"/>
<dbReference type="InterPro" id="IPR000152">
    <property type="entry name" value="EGF-type_Asp/Asn_hydroxyl_site"/>
</dbReference>
<protein>
    <recommendedName>
        <fullName evidence="12">CUB domain-containing protein</fullName>
    </recommendedName>
</protein>
<dbReference type="SUPFAM" id="SSF49854">
    <property type="entry name" value="Spermadhesin, CUB domain"/>
    <property type="match status" value="1"/>
</dbReference>
<sequence length="219" mass="24301">MNCVCWLRFIVVLALWTSIAFCTPDCDRLDIRGDIGTVGTISSPNFPASYPMRKDCRYVIDGRSSFNRIVLTIRIFSLEPSPGCVYDYLSIYDGPGMTSNLLGKYCGTSIPRTVIGNGRKMYIRFHSDNFVNAPGFQITYSFIDIDECSIGSPCQDTCTNTQGSFFCTCLRPGFTLSADERSCQDIDECAGQNQCQELCRNTQGSYVCGCRNPGYGLNP</sequence>
<name>F6RLM7_CIOIN</name>
<organism evidence="10 11">
    <name type="scientific">Ciona intestinalis</name>
    <name type="common">Transparent sea squirt</name>
    <name type="synonym">Ascidia intestinalis</name>
    <dbReference type="NCBI Taxonomy" id="7719"/>
    <lineage>
        <taxon>Eukaryota</taxon>
        <taxon>Metazoa</taxon>
        <taxon>Chordata</taxon>
        <taxon>Tunicata</taxon>
        <taxon>Ascidiacea</taxon>
        <taxon>Phlebobranchia</taxon>
        <taxon>Cionidae</taxon>
        <taxon>Ciona</taxon>
    </lineage>
</organism>
<keyword evidence="5" id="KW-0325">Glycoprotein</keyword>
<dbReference type="GeneTree" id="ENSGT00940000155299"/>
<keyword evidence="4 6" id="KW-1015">Disulfide bond</keyword>
<dbReference type="Gene3D" id="2.10.25.10">
    <property type="entry name" value="Laminin"/>
    <property type="match status" value="2"/>
</dbReference>
<feature type="disulfide bond" evidence="6">
    <location>
        <begin position="148"/>
        <end position="158"/>
    </location>
</feature>
<evidence type="ECO:0000256" key="1">
    <source>
        <dbReference type="ARBA" id="ARBA00022536"/>
    </source>
</evidence>
<dbReference type="CDD" id="cd00054">
    <property type="entry name" value="EGF_CA"/>
    <property type="match status" value="2"/>
</dbReference>
<feature type="domain" description="EGF-like" evidence="9">
    <location>
        <begin position="144"/>
        <end position="184"/>
    </location>
</feature>
<evidence type="ECO:0000256" key="6">
    <source>
        <dbReference type="PROSITE-ProRule" id="PRU00076"/>
    </source>
</evidence>
<dbReference type="InParanoid" id="F6RLM7"/>
<reference evidence="10" key="3">
    <citation type="submission" date="2025-08" db="UniProtKB">
        <authorList>
            <consortium name="Ensembl"/>
        </authorList>
    </citation>
    <scope>IDENTIFICATION</scope>
</reference>
<dbReference type="GO" id="GO:0005509">
    <property type="term" value="F:calcium ion binding"/>
    <property type="evidence" value="ECO:0007669"/>
    <property type="project" value="InterPro"/>
</dbReference>
<dbReference type="PROSITE" id="PS01180">
    <property type="entry name" value="CUB"/>
    <property type="match status" value="1"/>
</dbReference>
<evidence type="ECO:0000259" key="9">
    <source>
        <dbReference type="PROSITE" id="PS50026"/>
    </source>
</evidence>
<dbReference type="FunFam" id="2.10.25.10:FF:000005">
    <property type="entry name" value="Fibrillin 2"/>
    <property type="match status" value="1"/>
</dbReference>
<dbReference type="SMART" id="SM00179">
    <property type="entry name" value="EGF_CA"/>
    <property type="match status" value="2"/>
</dbReference>
<dbReference type="InterPro" id="IPR026823">
    <property type="entry name" value="cEGF"/>
</dbReference>
<feature type="signal peptide" evidence="7">
    <location>
        <begin position="1"/>
        <end position="22"/>
    </location>
</feature>
<proteinExistence type="predicted"/>
<dbReference type="InterPro" id="IPR000859">
    <property type="entry name" value="CUB_dom"/>
</dbReference>
<evidence type="ECO:0000256" key="4">
    <source>
        <dbReference type="ARBA" id="ARBA00023157"/>
    </source>
</evidence>
<keyword evidence="2 7" id="KW-0732">Signal</keyword>
<dbReference type="PROSITE" id="PS01187">
    <property type="entry name" value="EGF_CA"/>
    <property type="match status" value="1"/>
</dbReference>
<reference evidence="11" key="1">
    <citation type="journal article" date="2002" name="Science">
        <title>The draft genome of Ciona intestinalis: insights into chordate and vertebrate origins.</title>
        <authorList>
            <person name="Dehal P."/>
            <person name="Satou Y."/>
            <person name="Campbell R.K."/>
            <person name="Chapman J."/>
            <person name="Degnan B."/>
            <person name="De Tomaso A."/>
            <person name="Davidson B."/>
            <person name="Di Gregorio A."/>
            <person name="Gelpke M."/>
            <person name="Goodstein D.M."/>
            <person name="Harafuji N."/>
            <person name="Hastings K.E."/>
            <person name="Ho I."/>
            <person name="Hotta K."/>
            <person name="Huang W."/>
            <person name="Kawashima T."/>
            <person name="Lemaire P."/>
            <person name="Martinez D."/>
            <person name="Meinertzhagen I.A."/>
            <person name="Necula S."/>
            <person name="Nonaka M."/>
            <person name="Putnam N."/>
            <person name="Rash S."/>
            <person name="Saiga H."/>
            <person name="Satake M."/>
            <person name="Terry A."/>
            <person name="Yamada L."/>
            <person name="Wang H.G."/>
            <person name="Awazu S."/>
            <person name="Azumi K."/>
            <person name="Boore J."/>
            <person name="Branno M."/>
            <person name="Chin-Bow S."/>
            <person name="DeSantis R."/>
            <person name="Doyle S."/>
            <person name="Francino P."/>
            <person name="Keys D.N."/>
            <person name="Haga S."/>
            <person name="Hayashi H."/>
            <person name="Hino K."/>
            <person name="Imai K.S."/>
            <person name="Inaba K."/>
            <person name="Kano S."/>
            <person name="Kobayashi K."/>
            <person name="Kobayashi M."/>
            <person name="Lee B.I."/>
            <person name="Makabe K.W."/>
            <person name="Manohar C."/>
            <person name="Matassi G."/>
            <person name="Medina M."/>
            <person name="Mochizuki Y."/>
            <person name="Mount S."/>
            <person name="Morishita T."/>
            <person name="Miura S."/>
            <person name="Nakayama A."/>
            <person name="Nishizaka S."/>
            <person name="Nomoto H."/>
            <person name="Ohta F."/>
            <person name="Oishi K."/>
            <person name="Rigoutsos I."/>
            <person name="Sano M."/>
            <person name="Sasaki A."/>
            <person name="Sasakura Y."/>
            <person name="Shoguchi E."/>
            <person name="Shin-i T."/>
            <person name="Spagnuolo A."/>
            <person name="Stainier D."/>
            <person name="Suzuki M.M."/>
            <person name="Tassy O."/>
            <person name="Takatori N."/>
            <person name="Tokuoka M."/>
            <person name="Yagi K."/>
            <person name="Yoshizaki F."/>
            <person name="Wada S."/>
            <person name="Zhang C."/>
            <person name="Hyatt P.D."/>
            <person name="Larimer F."/>
            <person name="Detter C."/>
            <person name="Doggett N."/>
            <person name="Glavina T."/>
            <person name="Hawkins T."/>
            <person name="Richardson P."/>
            <person name="Lucas S."/>
            <person name="Kohara Y."/>
            <person name="Levine M."/>
            <person name="Satoh N."/>
            <person name="Rokhsar D.S."/>
        </authorList>
    </citation>
    <scope>NUCLEOTIDE SEQUENCE [LARGE SCALE GENOMIC DNA]</scope>
</reference>
<reference evidence="10" key="2">
    <citation type="journal article" date="2008" name="Genome Biol.">
        <title>Improved genome assembly and evidence-based global gene model set for the chordate Ciona intestinalis: new insight into intron and operon populations.</title>
        <authorList>
            <person name="Satou Y."/>
            <person name="Mineta K."/>
            <person name="Ogasawara M."/>
            <person name="Sasakura Y."/>
            <person name="Shoguchi E."/>
            <person name="Ueno K."/>
            <person name="Yamada L."/>
            <person name="Matsumoto J."/>
            <person name="Wasserscheid J."/>
            <person name="Dewar K."/>
            <person name="Wiley G.B."/>
            <person name="Macmil S.L."/>
            <person name="Roe B.A."/>
            <person name="Zeller R.W."/>
            <person name="Hastings K.E."/>
            <person name="Lemaire P."/>
            <person name="Lindquist E."/>
            <person name="Endo T."/>
            <person name="Hotta K."/>
            <person name="Inaba K."/>
        </authorList>
    </citation>
    <scope>NUCLEOTIDE SEQUENCE [LARGE SCALE GENOMIC DNA]</scope>
    <source>
        <strain evidence="10">wild type</strain>
    </source>
</reference>
<dbReference type="InterPro" id="IPR000742">
    <property type="entry name" value="EGF"/>
</dbReference>
<feature type="domain" description="CUB" evidence="8">
    <location>
        <begin position="26"/>
        <end position="143"/>
    </location>
</feature>